<organism evidence="2 3">
    <name type="scientific">Euphydryas editha</name>
    <name type="common">Edith's checkerspot</name>
    <dbReference type="NCBI Taxonomy" id="104508"/>
    <lineage>
        <taxon>Eukaryota</taxon>
        <taxon>Metazoa</taxon>
        <taxon>Ecdysozoa</taxon>
        <taxon>Arthropoda</taxon>
        <taxon>Hexapoda</taxon>
        <taxon>Insecta</taxon>
        <taxon>Pterygota</taxon>
        <taxon>Neoptera</taxon>
        <taxon>Endopterygota</taxon>
        <taxon>Lepidoptera</taxon>
        <taxon>Glossata</taxon>
        <taxon>Ditrysia</taxon>
        <taxon>Papilionoidea</taxon>
        <taxon>Nymphalidae</taxon>
        <taxon>Nymphalinae</taxon>
        <taxon>Euphydryas</taxon>
    </lineage>
</organism>
<reference evidence="2" key="1">
    <citation type="submission" date="2022-03" db="EMBL/GenBank/DDBJ databases">
        <authorList>
            <person name="Tunstrom K."/>
        </authorList>
    </citation>
    <scope>NUCLEOTIDE SEQUENCE</scope>
</reference>
<dbReference type="Proteomes" id="UP001153954">
    <property type="component" value="Unassembled WGS sequence"/>
</dbReference>
<gene>
    <name evidence="2" type="ORF">EEDITHA_LOCUS19020</name>
</gene>
<evidence type="ECO:0000313" key="3">
    <source>
        <dbReference type="Proteomes" id="UP001153954"/>
    </source>
</evidence>
<protein>
    <submittedName>
        <fullName evidence="2">Uncharacterized protein</fullName>
    </submittedName>
</protein>
<feature type="region of interest" description="Disordered" evidence="1">
    <location>
        <begin position="1"/>
        <end position="23"/>
    </location>
</feature>
<keyword evidence="3" id="KW-1185">Reference proteome</keyword>
<dbReference type="EMBL" id="CAKOGL010000027">
    <property type="protein sequence ID" value="CAH2104675.1"/>
    <property type="molecule type" value="Genomic_DNA"/>
</dbReference>
<comment type="caution">
    <text evidence="2">The sequence shown here is derived from an EMBL/GenBank/DDBJ whole genome shotgun (WGS) entry which is preliminary data.</text>
</comment>
<accession>A0AAU9V6F4</accession>
<name>A0AAU9V6F4_EUPED</name>
<evidence type="ECO:0000256" key="1">
    <source>
        <dbReference type="SAM" id="MobiDB-lite"/>
    </source>
</evidence>
<sequence length="96" mass="10694">MLVVADSQKRSARCGGGGGPASESVAHEHDAALRCAGGCERCKELLTKLMQIRKDRLRLISFRGHPHVSSASDVRYQLTYVEYHIPDHDRPRILVL</sequence>
<proteinExistence type="predicted"/>
<evidence type="ECO:0000313" key="2">
    <source>
        <dbReference type="EMBL" id="CAH2104675.1"/>
    </source>
</evidence>
<dbReference type="AlphaFoldDB" id="A0AAU9V6F4"/>